<dbReference type="Proteomes" id="UP000185557">
    <property type="component" value="Unassembled WGS sequence"/>
</dbReference>
<evidence type="ECO:0000256" key="1">
    <source>
        <dbReference type="SAM" id="MobiDB-lite"/>
    </source>
</evidence>
<dbReference type="STRING" id="549789.NIES30_05400"/>
<evidence type="ECO:0000313" key="3">
    <source>
        <dbReference type="Proteomes" id="UP000185557"/>
    </source>
</evidence>
<gene>
    <name evidence="2" type="ORF">NIES30_05400</name>
</gene>
<comment type="caution">
    <text evidence="2">The sequence shown here is derived from an EMBL/GenBank/DDBJ whole genome shotgun (WGS) entry which is preliminary data.</text>
</comment>
<organism evidence="2 3">
    <name type="scientific">Phormidium tenue NIES-30</name>
    <dbReference type="NCBI Taxonomy" id="549789"/>
    <lineage>
        <taxon>Bacteria</taxon>
        <taxon>Bacillati</taxon>
        <taxon>Cyanobacteriota</taxon>
        <taxon>Cyanophyceae</taxon>
        <taxon>Oscillatoriophycideae</taxon>
        <taxon>Oscillatoriales</taxon>
        <taxon>Oscillatoriaceae</taxon>
        <taxon>Phormidium</taxon>
    </lineage>
</organism>
<dbReference type="EMBL" id="MRCG01000002">
    <property type="protein sequence ID" value="OKH50138.1"/>
    <property type="molecule type" value="Genomic_DNA"/>
</dbReference>
<evidence type="ECO:0000313" key="2">
    <source>
        <dbReference type="EMBL" id="OKH50138.1"/>
    </source>
</evidence>
<reference evidence="2 3" key="1">
    <citation type="submission" date="2016-11" db="EMBL/GenBank/DDBJ databases">
        <title>Draft Genome Sequences of Nine Cyanobacterial Strains from Diverse Habitats.</title>
        <authorList>
            <person name="Zhu T."/>
            <person name="Hou S."/>
            <person name="Lu X."/>
            <person name="Hess W.R."/>
        </authorList>
    </citation>
    <scope>NUCLEOTIDE SEQUENCE [LARGE SCALE GENOMIC DNA]</scope>
    <source>
        <strain evidence="2 3">NIES-30</strain>
    </source>
</reference>
<keyword evidence="3" id="KW-1185">Reference proteome</keyword>
<sequence length="162" mass="17735">MTQTSETKARIQYSSRDELDVAVIGYCRGKSRHDLHARMRSALNGCYGPFAMAAIQAPKDEVRRQAVRSIQQLTTQILEIKERFLPELAAFDDLITPPKTALPLVGANPRHLPSANGSTVSTPTEPIKTLPDPGPVDQPLREFLGDDAAIMAGLNPFINDLT</sequence>
<accession>A0A1U7J9P8</accession>
<dbReference type="OrthoDB" id="530417at2"/>
<proteinExistence type="predicted"/>
<name>A0A1U7J9P8_9CYAN</name>
<dbReference type="AlphaFoldDB" id="A0A1U7J9P8"/>
<protein>
    <submittedName>
        <fullName evidence="2">Uncharacterized protein</fullName>
    </submittedName>
</protein>
<feature type="region of interest" description="Disordered" evidence="1">
    <location>
        <begin position="110"/>
        <end position="133"/>
    </location>
</feature>
<feature type="compositionally biased region" description="Polar residues" evidence="1">
    <location>
        <begin position="115"/>
        <end position="124"/>
    </location>
</feature>